<name>A0A183CH24_GLOPA</name>
<proteinExistence type="predicted"/>
<feature type="compositionally biased region" description="Polar residues" evidence="1">
    <location>
        <begin position="1"/>
        <end position="10"/>
    </location>
</feature>
<protein>
    <submittedName>
        <fullName evidence="3">Uncharacterized protein</fullName>
    </submittedName>
</protein>
<evidence type="ECO:0000313" key="3">
    <source>
        <dbReference type="WBParaSite" id="GPLIN_001218000"/>
    </source>
</evidence>
<evidence type="ECO:0000313" key="2">
    <source>
        <dbReference type="Proteomes" id="UP000050741"/>
    </source>
</evidence>
<dbReference type="WBParaSite" id="GPLIN_001218000">
    <property type="protein sequence ID" value="GPLIN_001218000"/>
    <property type="gene ID" value="GPLIN_001218000"/>
</dbReference>
<evidence type="ECO:0000256" key="1">
    <source>
        <dbReference type="SAM" id="MobiDB-lite"/>
    </source>
</evidence>
<reference evidence="3" key="2">
    <citation type="submission" date="2016-06" db="UniProtKB">
        <authorList>
            <consortium name="WormBaseParasite"/>
        </authorList>
    </citation>
    <scope>IDENTIFICATION</scope>
</reference>
<organism evidence="2 3">
    <name type="scientific">Globodera pallida</name>
    <name type="common">Potato cyst nematode worm</name>
    <name type="synonym">Heterodera pallida</name>
    <dbReference type="NCBI Taxonomy" id="36090"/>
    <lineage>
        <taxon>Eukaryota</taxon>
        <taxon>Metazoa</taxon>
        <taxon>Ecdysozoa</taxon>
        <taxon>Nematoda</taxon>
        <taxon>Chromadorea</taxon>
        <taxon>Rhabditida</taxon>
        <taxon>Tylenchina</taxon>
        <taxon>Tylenchomorpha</taxon>
        <taxon>Tylenchoidea</taxon>
        <taxon>Heteroderidae</taxon>
        <taxon>Heteroderinae</taxon>
        <taxon>Globodera</taxon>
    </lineage>
</organism>
<keyword evidence="2" id="KW-1185">Reference proteome</keyword>
<feature type="compositionally biased region" description="Polar residues" evidence="1">
    <location>
        <begin position="75"/>
        <end position="118"/>
    </location>
</feature>
<dbReference type="AlphaFoldDB" id="A0A183CH24"/>
<feature type="compositionally biased region" description="Polar residues" evidence="1">
    <location>
        <begin position="48"/>
        <end position="65"/>
    </location>
</feature>
<accession>A0A183CH24</accession>
<dbReference type="Proteomes" id="UP000050741">
    <property type="component" value="Unassembled WGS sequence"/>
</dbReference>
<feature type="region of interest" description="Disordered" evidence="1">
    <location>
        <begin position="1"/>
        <end position="139"/>
    </location>
</feature>
<sequence length="139" mass="15134">MSSRSATGAGNKSRALNAVVGKEAVSSDASVPNSGCGRKRYYGGPIAQKTTSNTTQKYDVLQRTTRIPVDKQPEKNSSALETRLNTNVSKNEPQPLLRQSIQSELSLQGLKQNQQNSREQQKSDRDFPTLAAVASNKLQ</sequence>
<reference evidence="2" key="1">
    <citation type="submission" date="2014-05" db="EMBL/GenBank/DDBJ databases">
        <title>The genome and life-stage specific transcriptomes of Globodera pallida elucidate key aspects of plant parasitism by a cyst nematode.</title>
        <authorList>
            <person name="Cotton J.A."/>
            <person name="Lilley C.J."/>
            <person name="Jones L.M."/>
            <person name="Kikuchi T."/>
            <person name="Reid A.J."/>
            <person name="Thorpe P."/>
            <person name="Tsai I.J."/>
            <person name="Beasley H."/>
            <person name="Blok V."/>
            <person name="Cock P.J.A."/>
            <person name="Van den Akker S.E."/>
            <person name="Holroyd N."/>
            <person name="Hunt M."/>
            <person name="Mantelin S."/>
            <person name="Naghra H."/>
            <person name="Pain A."/>
            <person name="Palomares-Rius J.E."/>
            <person name="Zarowiecki M."/>
            <person name="Berriman M."/>
            <person name="Jones J.T."/>
            <person name="Urwin P.E."/>
        </authorList>
    </citation>
    <scope>NUCLEOTIDE SEQUENCE [LARGE SCALE GENOMIC DNA]</scope>
    <source>
        <strain evidence="2">Lindley</strain>
    </source>
</reference>